<dbReference type="RefSeq" id="WP_262684568.1">
    <property type="nucleotide sequence ID" value="NZ_JAOQIO010000040.1"/>
</dbReference>
<evidence type="ECO:0000256" key="5">
    <source>
        <dbReference type="ARBA" id="ARBA00022692"/>
    </source>
</evidence>
<proteinExistence type="inferred from homology"/>
<accession>A0ABT2UF41</accession>
<keyword evidence="4" id="KW-0309">Germination</keyword>
<evidence type="ECO:0000256" key="1">
    <source>
        <dbReference type="ARBA" id="ARBA00004141"/>
    </source>
</evidence>
<feature type="transmembrane region" description="Helical" evidence="8">
    <location>
        <begin position="183"/>
        <end position="203"/>
    </location>
</feature>
<comment type="subcellular location">
    <subcellularLocation>
        <location evidence="1">Membrane</location>
        <topology evidence="1">Multi-pass membrane protein</topology>
    </subcellularLocation>
</comment>
<name>A0ABT2UF41_9BACL</name>
<dbReference type="NCBIfam" id="TIGR00912">
    <property type="entry name" value="2A0309"/>
    <property type="match status" value="1"/>
</dbReference>
<keyword evidence="7 8" id="KW-0472">Membrane</keyword>
<feature type="transmembrane region" description="Helical" evidence="8">
    <location>
        <begin position="302"/>
        <end position="318"/>
    </location>
</feature>
<dbReference type="PANTHER" id="PTHR34975:SF2">
    <property type="entry name" value="SPORE GERMINATION PROTEIN A2"/>
    <property type="match status" value="1"/>
</dbReference>
<evidence type="ECO:0000256" key="6">
    <source>
        <dbReference type="ARBA" id="ARBA00022989"/>
    </source>
</evidence>
<evidence type="ECO:0000256" key="4">
    <source>
        <dbReference type="ARBA" id="ARBA00022544"/>
    </source>
</evidence>
<evidence type="ECO:0000256" key="7">
    <source>
        <dbReference type="ARBA" id="ARBA00023136"/>
    </source>
</evidence>
<dbReference type="EMBL" id="JAOQIO010000040">
    <property type="protein sequence ID" value="MCU6793264.1"/>
    <property type="molecule type" value="Genomic_DNA"/>
</dbReference>
<feature type="transmembrane region" description="Helical" evidence="8">
    <location>
        <begin position="266"/>
        <end position="290"/>
    </location>
</feature>
<keyword evidence="3" id="KW-0813">Transport</keyword>
<feature type="transmembrane region" description="Helical" evidence="8">
    <location>
        <begin position="6"/>
        <end position="23"/>
    </location>
</feature>
<gene>
    <name evidence="9" type="ORF">OB236_14175</name>
</gene>
<dbReference type="Proteomes" id="UP001652445">
    <property type="component" value="Unassembled WGS sequence"/>
</dbReference>
<feature type="transmembrane region" description="Helical" evidence="8">
    <location>
        <begin position="76"/>
        <end position="96"/>
    </location>
</feature>
<evidence type="ECO:0000256" key="3">
    <source>
        <dbReference type="ARBA" id="ARBA00022448"/>
    </source>
</evidence>
<evidence type="ECO:0000313" key="10">
    <source>
        <dbReference type="Proteomes" id="UP001652445"/>
    </source>
</evidence>
<evidence type="ECO:0000313" key="9">
    <source>
        <dbReference type="EMBL" id="MCU6793264.1"/>
    </source>
</evidence>
<keyword evidence="10" id="KW-1185">Reference proteome</keyword>
<keyword evidence="6 8" id="KW-1133">Transmembrane helix</keyword>
<dbReference type="PANTHER" id="PTHR34975">
    <property type="entry name" value="SPORE GERMINATION PROTEIN A2"/>
    <property type="match status" value="1"/>
</dbReference>
<comment type="similarity">
    <text evidence="2">Belongs to the amino acid-polyamine-organocation (APC) superfamily. Spore germination protein (SGP) (TC 2.A.3.9) family.</text>
</comment>
<dbReference type="Gene3D" id="1.20.1740.10">
    <property type="entry name" value="Amino acid/polyamine transporter I"/>
    <property type="match status" value="1"/>
</dbReference>
<feature type="transmembrane region" description="Helical" evidence="8">
    <location>
        <begin position="108"/>
        <end position="130"/>
    </location>
</feature>
<organism evidence="9 10">
    <name type="scientific">Paenibacillus baimaensis</name>
    <dbReference type="NCBI Taxonomy" id="2982185"/>
    <lineage>
        <taxon>Bacteria</taxon>
        <taxon>Bacillati</taxon>
        <taxon>Bacillota</taxon>
        <taxon>Bacilli</taxon>
        <taxon>Bacillales</taxon>
        <taxon>Paenibacillaceae</taxon>
        <taxon>Paenibacillus</taxon>
    </lineage>
</organism>
<evidence type="ECO:0000256" key="2">
    <source>
        <dbReference type="ARBA" id="ARBA00007998"/>
    </source>
</evidence>
<keyword evidence="5 8" id="KW-0812">Transmembrane</keyword>
<reference evidence="9 10" key="1">
    <citation type="submission" date="2022-09" db="EMBL/GenBank/DDBJ databases">
        <authorList>
            <person name="Han X.L."/>
            <person name="Wang Q."/>
            <person name="Lu T."/>
        </authorList>
    </citation>
    <scope>NUCLEOTIDE SEQUENCE [LARGE SCALE GENOMIC DNA]</scope>
    <source>
        <strain evidence="9 10">WQ 127069</strain>
    </source>
</reference>
<dbReference type="InterPro" id="IPR004761">
    <property type="entry name" value="Spore_GerAB"/>
</dbReference>
<feature type="transmembrane region" description="Helical" evidence="8">
    <location>
        <begin position="35"/>
        <end position="56"/>
    </location>
</feature>
<feature type="transmembrane region" description="Helical" evidence="8">
    <location>
        <begin position="330"/>
        <end position="350"/>
    </location>
</feature>
<dbReference type="Pfam" id="PF03845">
    <property type="entry name" value="Spore_permease"/>
    <property type="match status" value="1"/>
</dbReference>
<feature type="transmembrane region" description="Helical" evidence="8">
    <location>
        <begin position="142"/>
        <end position="162"/>
    </location>
</feature>
<feature type="transmembrane region" description="Helical" evidence="8">
    <location>
        <begin position="215"/>
        <end position="234"/>
    </location>
</feature>
<comment type="caution">
    <text evidence="9">The sequence shown here is derived from an EMBL/GenBank/DDBJ whole genome shotgun (WGS) entry which is preliminary data.</text>
</comment>
<protein>
    <submittedName>
        <fullName evidence="9">Spore germination protein</fullName>
    </submittedName>
</protein>
<evidence type="ECO:0000256" key="8">
    <source>
        <dbReference type="SAM" id="Phobius"/>
    </source>
</evidence>
<sequence>MKLTKYQYFWLLLSMEITTLLLTPSITFKEAKQGAPVAMLFAGAASMLVAYIAIKLSLLYPEETFVEYVPKIIGKWLGKTIIFAYLLLWIFTAGIILRQYADFVHSALFMATPFWLVVLFMAFVMVYAVYGGLHIVGRCSEVIGPLIIFNITLFKILTIVNYRPERILPLLPIEGIMPVLKGSTLAASYLSESFMIVMLVAFLTDKKKALSSGLWGVGIAAVILITGVIDVLLIMDNTVPAKLLYPIYYITQYISIMGFIQNLDILLVVGTIFSFFIKLCLYMFMTSYGAAQLFHIRKWQSLIWIVGILIIAVALFPRSVDESQINYPQFWRNIVFPIFLFGIPLLLWMIGSTRNRMKRSDQLEDPKS</sequence>